<accession>Q1QG32</accession>
<dbReference type="KEGG" id="nha:Nham_4192"/>
<dbReference type="HOGENOM" id="CLU_067304_0_0_5"/>
<feature type="transmembrane region" description="Helical" evidence="1">
    <location>
        <begin position="131"/>
        <end position="151"/>
    </location>
</feature>
<dbReference type="EMBL" id="CP000320">
    <property type="protein sequence ID" value="ABE64815.1"/>
    <property type="molecule type" value="Genomic_DNA"/>
</dbReference>
<evidence type="ECO:0000313" key="2">
    <source>
        <dbReference type="EMBL" id="ABE64815.1"/>
    </source>
</evidence>
<feature type="transmembrane region" description="Helical" evidence="1">
    <location>
        <begin position="100"/>
        <end position="119"/>
    </location>
</feature>
<feature type="transmembrane region" description="Helical" evidence="1">
    <location>
        <begin position="308"/>
        <end position="328"/>
    </location>
</feature>
<keyword evidence="1" id="KW-1133">Transmembrane helix</keyword>
<keyword evidence="1" id="KW-0472">Membrane</keyword>
<gene>
    <name evidence="2" type="ordered locus">Nham_4192</name>
</gene>
<dbReference type="AlphaFoldDB" id="Q1QG32"/>
<dbReference type="Proteomes" id="UP000001953">
    <property type="component" value="Plasmid 1"/>
</dbReference>
<proteinExistence type="predicted"/>
<keyword evidence="3" id="KW-1185">Reference proteome</keyword>
<feature type="transmembrane region" description="Helical" evidence="1">
    <location>
        <begin position="196"/>
        <end position="217"/>
    </location>
</feature>
<dbReference type="RefSeq" id="WP_011504924.1">
    <property type="nucleotide sequence ID" value="NC_007959.1"/>
</dbReference>
<organism evidence="2 3">
    <name type="scientific">Nitrobacter hamburgensis (strain DSM 10229 / NCIMB 13809 / X14)</name>
    <dbReference type="NCBI Taxonomy" id="323097"/>
    <lineage>
        <taxon>Bacteria</taxon>
        <taxon>Pseudomonadati</taxon>
        <taxon>Pseudomonadota</taxon>
        <taxon>Alphaproteobacteria</taxon>
        <taxon>Hyphomicrobiales</taxon>
        <taxon>Nitrobacteraceae</taxon>
        <taxon>Nitrobacter</taxon>
    </lineage>
</organism>
<name>Q1QG32_NITHX</name>
<feature type="transmembrane region" description="Helical" evidence="1">
    <location>
        <begin position="268"/>
        <end position="288"/>
    </location>
</feature>
<sequence length="334" mass="35321">MRRTNEATAAQIALGLATLAAGSVMLDRRSLSRRQKNRARAIKRHAAAISEVRALRPKLDPPATVTAAKRLNRAAGMLALSVLADSGIEHYRGSFRNKAMFTPLIVSALTLGISIHGTADRRESAHVIRDTTYLLTAATGLIGTGFHFYNVAKKSGGFSWQNLFYGAPLGAPMAILLSGLIGFCSERVRETPRGTTPSIFGLPAGRAMAALTSGGLLGTAGEAGLLHFRGAFHNPFMLLPVTLPPIGAALLARAAAAGPGRRHPFARWWMRLLVTMGIAGVGFHAYGVSRNMGGWRNWSQNVLNGPPLPAPPSFAGLALAGLAALALMRDHPDA</sequence>
<dbReference type="OrthoDB" id="7032409at2"/>
<protein>
    <submittedName>
        <fullName evidence="2">Putative membrane protein</fullName>
    </submittedName>
</protein>
<feature type="transmembrane region" description="Helical" evidence="1">
    <location>
        <begin position="237"/>
        <end position="256"/>
    </location>
</feature>
<feature type="transmembrane region" description="Helical" evidence="1">
    <location>
        <begin position="163"/>
        <end position="184"/>
    </location>
</feature>
<evidence type="ECO:0000313" key="3">
    <source>
        <dbReference type="Proteomes" id="UP000001953"/>
    </source>
</evidence>
<keyword evidence="2" id="KW-0614">Plasmid</keyword>
<evidence type="ECO:0000256" key="1">
    <source>
        <dbReference type="SAM" id="Phobius"/>
    </source>
</evidence>
<reference evidence="3" key="1">
    <citation type="submission" date="2006-03" db="EMBL/GenBank/DDBJ databases">
        <title>Complete sequence of plasmid 1 of Nitrobacter hamburgensis X14.</title>
        <authorList>
            <consortium name="US DOE Joint Genome Institute"/>
            <person name="Copeland A."/>
            <person name="Lucas S."/>
            <person name="Lapidus A."/>
            <person name="Barry K."/>
            <person name="Detter J.C."/>
            <person name="Glavina del Rio T."/>
            <person name="Hammon N."/>
            <person name="Israni S."/>
            <person name="Dalin E."/>
            <person name="Tice H."/>
            <person name="Pitluck S."/>
            <person name="Chain P."/>
            <person name="Malfatti S."/>
            <person name="Shin M."/>
            <person name="Vergez L."/>
            <person name="Schmutz J."/>
            <person name="Larimer F."/>
            <person name="Land M."/>
            <person name="Hauser L."/>
            <person name="Kyrpides N."/>
            <person name="Ivanova N."/>
            <person name="Ward B."/>
            <person name="Arp D."/>
            <person name="Klotz M."/>
            <person name="Stein L."/>
            <person name="O'Mullan G."/>
            <person name="Starkenburg S."/>
            <person name="Sayavedra L."/>
            <person name="Poret-Peterson A.T."/>
            <person name="Gentry M.E."/>
            <person name="Bruce D."/>
            <person name="Richardson P."/>
        </authorList>
    </citation>
    <scope>NUCLEOTIDE SEQUENCE [LARGE SCALE GENOMIC DNA]</scope>
    <source>
        <strain evidence="3">DSM 10229 / NCIMB 13809 / X14</strain>
        <plasmid evidence="3">Plasmid pNITHX1</plasmid>
    </source>
</reference>
<geneLocation type="plasmid" evidence="3">
    <name>pNITHX1</name>
</geneLocation>
<keyword evidence="1" id="KW-0812">Transmembrane</keyword>